<accession>A5EUY8</accession>
<organism evidence="1 2">
    <name type="scientific">Dichelobacter nodosus (strain VCS1703A)</name>
    <dbReference type="NCBI Taxonomy" id="246195"/>
    <lineage>
        <taxon>Bacteria</taxon>
        <taxon>Pseudomonadati</taxon>
        <taxon>Pseudomonadota</taxon>
        <taxon>Gammaproteobacteria</taxon>
        <taxon>Cardiobacteriales</taxon>
        <taxon>Cardiobacteriaceae</taxon>
        <taxon>Dichelobacter</taxon>
    </lineage>
</organism>
<dbReference type="AlphaFoldDB" id="A5EUY8"/>
<gene>
    <name evidence="1" type="ordered locus">DNO_0749</name>
</gene>
<protein>
    <recommendedName>
        <fullName evidence="3">DUF1320 domain-containing protein</fullName>
    </recommendedName>
</protein>
<evidence type="ECO:0000313" key="1">
    <source>
        <dbReference type="EMBL" id="ABQ13220.1"/>
    </source>
</evidence>
<dbReference type="Pfam" id="PF07030">
    <property type="entry name" value="Phage_Mu_Gp36"/>
    <property type="match status" value="1"/>
</dbReference>
<dbReference type="EMBL" id="CP000513">
    <property type="protein sequence ID" value="ABQ13220.1"/>
    <property type="molecule type" value="Genomic_DNA"/>
</dbReference>
<dbReference type="eggNOG" id="COG4387">
    <property type="taxonomic scope" value="Bacteria"/>
</dbReference>
<keyword evidence="2" id="KW-1185">Reference proteome</keyword>
<proteinExistence type="predicted"/>
<reference evidence="1 2" key="1">
    <citation type="journal article" date="2007" name="Nat. Biotechnol.">
        <title>Genome sequence and identification of candidate vaccine antigens from the animal pathogen Dichelobacter nodosus.</title>
        <authorList>
            <person name="Myers G.S."/>
            <person name="Parker D."/>
            <person name="Al-Hasani K."/>
            <person name="Kennan R.M."/>
            <person name="Seemann T."/>
            <person name="Ren Q."/>
            <person name="Badger J.H."/>
            <person name="Selengut J.D."/>
            <person name="Deboy R.T."/>
            <person name="Tettelin H."/>
            <person name="Boyce J.D."/>
            <person name="McCarl V.P."/>
            <person name="Han X."/>
            <person name="Nelson W.C."/>
            <person name="Madupu R."/>
            <person name="Mohamoud Y."/>
            <person name="Holley T."/>
            <person name="Fedorova N."/>
            <person name="Khouri H."/>
            <person name="Bottomley S.P."/>
            <person name="Whittington R.J."/>
            <person name="Adler B."/>
            <person name="Songer J.G."/>
            <person name="Rood J.I."/>
            <person name="Paulsen I.T."/>
        </authorList>
    </citation>
    <scope>NUCLEOTIDE SEQUENCE [LARGE SCALE GENOMIC DNA]</scope>
    <source>
        <strain evidence="1 2">VCS1703A</strain>
    </source>
</reference>
<evidence type="ECO:0000313" key="2">
    <source>
        <dbReference type="Proteomes" id="UP000000248"/>
    </source>
</evidence>
<dbReference type="STRING" id="246195.DNO_0749"/>
<dbReference type="OrthoDB" id="9812088at2"/>
<dbReference type="InterPro" id="IPR009752">
    <property type="entry name" value="Phage_Mu_GpJ"/>
</dbReference>
<evidence type="ECO:0008006" key="3">
    <source>
        <dbReference type="Google" id="ProtNLM"/>
    </source>
</evidence>
<name>A5EUY8_DICNV</name>
<dbReference type="KEGG" id="dno:DNO_0749"/>
<sequence length="155" mass="17021">MYITGADIITRFGRDELAQILAVPIDDLSPDHERLLAACRDADAIIDSYLSRALDLPLKTPPAVLIAYAADIARYRLHDDQVEDGTSVQRKRYQDAILWLERVARGEVSLIAHNEQQQKNIKPSPMAVSSVSGLAVVSSPPVFTDDLLAKGLVKS</sequence>
<dbReference type="HOGENOM" id="CLU_112375_1_1_6"/>
<dbReference type="RefSeq" id="WP_012031077.1">
    <property type="nucleotide sequence ID" value="NC_009446.1"/>
</dbReference>
<dbReference type="Proteomes" id="UP000000248">
    <property type="component" value="Chromosome"/>
</dbReference>